<feature type="region of interest" description="Disordered" evidence="1">
    <location>
        <begin position="23"/>
        <end position="65"/>
    </location>
</feature>
<feature type="compositionally biased region" description="Basic residues" evidence="1">
    <location>
        <begin position="23"/>
        <end position="37"/>
    </location>
</feature>
<reference evidence="2 3" key="1">
    <citation type="journal article" date="2014" name="Nat. Commun.">
        <title>Multiple recent horizontal transfers of a large genomic region in cheese making fungi.</title>
        <authorList>
            <person name="Cheeseman K."/>
            <person name="Ropars J."/>
            <person name="Renault P."/>
            <person name="Dupont J."/>
            <person name="Gouzy J."/>
            <person name="Branca A."/>
            <person name="Abraham A.L."/>
            <person name="Ceppi M."/>
            <person name="Conseiller E."/>
            <person name="Debuchy R."/>
            <person name="Malagnac F."/>
            <person name="Goarin A."/>
            <person name="Silar P."/>
            <person name="Lacoste S."/>
            <person name="Sallet E."/>
            <person name="Bensimon A."/>
            <person name="Giraud T."/>
            <person name="Brygoo Y."/>
        </authorList>
    </citation>
    <scope>NUCLEOTIDE SEQUENCE [LARGE SCALE GENOMIC DNA]</scope>
    <source>
        <strain evidence="3">FM 013</strain>
    </source>
</reference>
<proteinExistence type="predicted"/>
<dbReference type="Proteomes" id="UP000053732">
    <property type="component" value="Unassembled WGS sequence"/>
</dbReference>
<sequence>MSQARNGSPTKWIGDCSWYGAHRNRNRRHKKERRNGAAKHNYLGSSRASISWSPEASAGSVILSV</sequence>
<accession>A0A0G4P4A1</accession>
<dbReference type="AlphaFoldDB" id="A0A0G4P4A1"/>
<evidence type="ECO:0000256" key="1">
    <source>
        <dbReference type="SAM" id="MobiDB-lite"/>
    </source>
</evidence>
<name>A0A0G4P4A1_PENC3</name>
<dbReference type="EMBL" id="HG793138">
    <property type="protein sequence ID" value="CRL21160.1"/>
    <property type="molecule type" value="Genomic_DNA"/>
</dbReference>
<keyword evidence="3" id="KW-1185">Reference proteome</keyword>
<protein>
    <submittedName>
        <fullName evidence="2">Str. FM013</fullName>
    </submittedName>
</protein>
<organism evidence="2 3">
    <name type="scientific">Penicillium camemberti (strain FM 013)</name>
    <dbReference type="NCBI Taxonomy" id="1429867"/>
    <lineage>
        <taxon>Eukaryota</taxon>
        <taxon>Fungi</taxon>
        <taxon>Dikarya</taxon>
        <taxon>Ascomycota</taxon>
        <taxon>Pezizomycotina</taxon>
        <taxon>Eurotiomycetes</taxon>
        <taxon>Eurotiomycetidae</taxon>
        <taxon>Eurotiales</taxon>
        <taxon>Aspergillaceae</taxon>
        <taxon>Penicillium</taxon>
    </lineage>
</organism>
<evidence type="ECO:0000313" key="3">
    <source>
        <dbReference type="Proteomes" id="UP000053732"/>
    </source>
</evidence>
<evidence type="ECO:0000313" key="2">
    <source>
        <dbReference type="EMBL" id="CRL21160.1"/>
    </source>
</evidence>
<gene>
    <name evidence="2" type="ORF">PCAMFM013_S005g000324</name>
</gene>
<feature type="compositionally biased region" description="Polar residues" evidence="1">
    <location>
        <begin position="43"/>
        <end position="54"/>
    </location>
</feature>